<keyword evidence="4 6" id="KW-0472">Membrane</keyword>
<dbReference type="InterPro" id="IPR020846">
    <property type="entry name" value="MFS_dom"/>
</dbReference>
<dbReference type="InterPro" id="IPR005828">
    <property type="entry name" value="MFS_sugar_transport-like"/>
</dbReference>
<dbReference type="PANTHER" id="PTHR24064">
    <property type="entry name" value="SOLUTE CARRIER FAMILY 22 MEMBER"/>
    <property type="match status" value="1"/>
</dbReference>
<dbReference type="eggNOG" id="KOG0252">
    <property type="taxonomic scope" value="Eukaryota"/>
</dbReference>
<feature type="region of interest" description="Disordered" evidence="5">
    <location>
        <begin position="754"/>
        <end position="777"/>
    </location>
</feature>
<evidence type="ECO:0000256" key="2">
    <source>
        <dbReference type="ARBA" id="ARBA00022692"/>
    </source>
</evidence>
<evidence type="ECO:0000259" key="7">
    <source>
        <dbReference type="PROSITE" id="PS50850"/>
    </source>
</evidence>
<dbReference type="FunCoup" id="G7E2F6">
    <property type="interactions" value="444"/>
</dbReference>
<protein>
    <recommendedName>
        <fullName evidence="7">Major facilitator superfamily (MFS) profile domain-containing protein</fullName>
    </recommendedName>
</protein>
<feature type="transmembrane region" description="Helical" evidence="6">
    <location>
        <begin position="570"/>
        <end position="591"/>
    </location>
</feature>
<dbReference type="HOGENOM" id="CLU_001265_46_13_1"/>
<organism evidence="8 9">
    <name type="scientific">Mixia osmundae (strain CBS 9802 / IAM 14324 / JCM 22182 / KY 12970)</name>
    <dbReference type="NCBI Taxonomy" id="764103"/>
    <lineage>
        <taxon>Eukaryota</taxon>
        <taxon>Fungi</taxon>
        <taxon>Dikarya</taxon>
        <taxon>Basidiomycota</taxon>
        <taxon>Pucciniomycotina</taxon>
        <taxon>Mixiomycetes</taxon>
        <taxon>Mixiales</taxon>
        <taxon>Mixiaceae</taxon>
        <taxon>Mixia</taxon>
    </lineage>
</organism>
<evidence type="ECO:0000256" key="6">
    <source>
        <dbReference type="SAM" id="Phobius"/>
    </source>
</evidence>
<dbReference type="EMBL" id="BABT02000110">
    <property type="protein sequence ID" value="GAA97016.1"/>
    <property type="molecule type" value="Genomic_DNA"/>
</dbReference>
<reference evidence="8 9" key="2">
    <citation type="journal article" date="2012" name="Open Biol.">
        <title>Characteristics of nucleosomes and linker DNA regions on the genome of the basidiomycete Mixia osmundae revealed by mono- and dinucleosome mapping.</title>
        <authorList>
            <person name="Nishida H."/>
            <person name="Kondo S."/>
            <person name="Matsumoto T."/>
            <person name="Suzuki Y."/>
            <person name="Yoshikawa H."/>
            <person name="Taylor T.D."/>
            <person name="Sugiyama J."/>
        </authorList>
    </citation>
    <scope>NUCLEOTIDE SEQUENCE [LARGE SCALE GENOMIC DNA]</scope>
    <source>
        <strain evidence="9">CBS 9802 / IAM 14324 / JCM 22182 / KY 12970</strain>
    </source>
</reference>
<evidence type="ECO:0000256" key="1">
    <source>
        <dbReference type="ARBA" id="ARBA00004141"/>
    </source>
</evidence>
<feature type="transmembrane region" description="Helical" evidence="6">
    <location>
        <begin position="295"/>
        <end position="312"/>
    </location>
</feature>
<dbReference type="AlphaFoldDB" id="G7E2F6"/>
<dbReference type="Gene3D" id="1.20.1250.20">
    <property type="entry name" value="MFS general substrate transporter like domains"/>
    <property type="match status" value="1"/>
</dbReference>
<keyword evidence="2 6" id="KW-0812">Transmembrane</keyword>
<accession>G7E2F6</accession>
<name>G7E2F6_MIXOS</name>
<sequence length="777" mass="86842">MPPFSLKPRRKAVRRLFESSADLCYSSKGGSLTYDGIKGNAQHTTGLDRDSLMNCASLPKPLSAIRQQYMKTYQDAQAIGAKSLHRAATGPDDLDPLIPSYDTDAPLLMKQSKMASERFDGSADPSIALRGPQLTAEEKNEIADRENPANYSDIGLLRDSIAPLDSYTEDGVYWADLPARQRNAWITRTEGAESRREFGVVWAMFKKDPLEPIRQYFARYVATGMGLFVEGFTLFSIGNLSALFSAVWPTCWSTHTVCAANWVYGVNYLEIVGIIIGQILVGIEGDWIGRKFGMMQDAVIMAIGTLMLIASWGTSLQGWVICYAFSLLFYGIGVGGEYPMTSTRSMEGVGSGRNATTADKAHRGRTVVLAFLMQGWGQFINQAALIILLLIFNGGGNPPYSKKTAQWTFRLSFVVVLPFTLWLVYYRYYKVTYADAALKRSRQRLGTSGYDVASLNLALRYFWPRLLATTIGWFANDFAFYGNKIFTSEFIKVISPQSKSVVTSWNWSLLNIGVSLVGYYLAAFFIDAKHYGRVRMQLVGFLADFVCFVIPAFAYKTLTKPGSGIKGFQALFFLSSFFQQFGPNCVTFLVAAEVYPASIRATAHGVSAAAGKLGALAPTILYNYIDAETRFKVVPWFALFGAIATFLFLPDVTGLDLREQERAWEYLRTEREYHGVAIHPRHLSIWEIYVQKRHRHYNPALDRQEKIDELRDLYKGYTRSKAMEKDAESEDGVEADDYSFVSDDVVAYFSKEKGSLAPKASPGSDETNVAFHNEKQS</sequence>
<dbReference type="STRING" id="764103.G7E2F6"/>
<evidence type="ECO:0000313" key="9">
    <source>
        <dbReference type="Proteomes" id="UP000009131"/>
    </source>
</evidence>
<dbReference type="Proteomes" id="UP000009131">
    <property type="component" value="Unassembled WGS sequence"/>
</dbReference>
<comment type="caution">
    <text evidence="8">The sequence shown here is derived from an EMBL/GenBank/DDBJ whole genome shotgun (WGS) entry which is preliminary data.</text>
</comment>
<dbReference type="GO" id="GO:0022857">
    <property type="term" value="F:transmembrane transporter activity"/>
    <property type="evidence" value="ECO:0007669"/>
    <property type="project" value="InterPro"/>
</dbReference>
<keyword evidence="3 6" id="KW-1133">Transmembrane helix</keyword>
<feature type="transmembrane region" description="Helical" evidence="6">
    <location>
        <begin position="367"/>
        <end position="392"/>
    </location>
</feature>
<evidence type="ECO:0000256" key="5">
    <source>
        <dbReference type="SAM" id="MobiDB-lite"/>
    </source>
</evidence>
<dbReference type="OrthoDB" id="2153661at2759"/>
<evidence type="ECO:0000256" key="4">
    <source>
        <dbReference type="ARBA" id="ARBA00023136"/>
    </source>
</evidence>
<proteinExistence type="predicted"/>
<dbReference type="InParanoid" id="G7E2F6"/>
<feature type="domain" description="Major facilitator superfamily (MFS) profile" evidence="7">
    <location>
        <begin position="219"/>
        <end position="653"/>
    </location>
</feature>
<evidence type="ECO:0000313" key="8">
    <source>
        <dbReference type="EMBL" id="GAA97016.1"/>
    </source>
</evidence>
<dbReference type="InterPro" id="IPR036259">
    <property type="entry name" value="MFS_trans_sf"/>
</dbReference>
<feature type="transmembrane region" description="Helical" evidence="6">
    <location>
        <begin position="538"/>
        <end position="558"/>
    </location>
</feature>
<dbReference type="GO" id="GO:0016020">
    <property type="term" value="C:membrane"/>
    <property type="evidence" value="ECO:0007669"/>
    <property type="project" value="UniProtKB-SubCell"/>
</dbReference>
<feature type="transmembrane region" description="Helical" evidence="6">
    <location>
        <begin position="631"/>
        <end position="649"/>
    </location>
</feature>
<gene>
    <name evidence="8" type="primary">Mo03690</name>
    <name evidence="8" type="ORF">E5Q_03690</name>
</gene>
<dbReference type="PROSITE" id="PS50850">
    <property type="entry name" value="MFS"/>
    <property type="match status" value="1"/>
</dbReference>
<reference evidence="8 9" key="1">
    <citation type="journal article" date="2011" name="J. Gen. Appl. Microbiol.">
        <title>Draft genome sequencing of the enigmatic basidiomycete Mixia osmundae.</title>
        <authorList>
            <person name="Nishida H."/>
            <person name="Nagatsuka Y."/>
            <person name="Sugiyama J."/>
        </authorList>
    </citation>
    <scope>NUCLEOTIDE SEQUENCE [LARGE SCALE GENOMIC DNA]</scope>
    <source>
        <strain evidence="9">CBS 9802 / IAM 14324 / JCM 22182 / KY 12970</strain>
    </source>
</reference>
<keyword evidence="9" id="KW-1185">Reference proteome</keyword>
<dbReference type="Pfam" id="PF00083">
    <property type="entry name" value="Sugar_tr"/>
    <property type="match status" value="2"/>
</dbReference>
<feature type="transmembrane region" description="Helical" evidence="6">
    <location>
        <begin position="216"/>
        <end position="242"/>
    </location>
</feature>
<feature type="transmembrane region" description="Helical" evidence="6">
    <location>
        <begin position="407"/>
        <end position="425"/>
    </location>
</feature>
<evidence type="ECO:0000256" key="3">
    <source>
        <dbReference type="ARBA" id="ARBA00022989"/>
    </source>
</evidence>
<comment type="subcellular location">
    <subcellularLocation>
        <location evidence="1">Membrane</location>
        <topology evidence="1">Multi-pass membrane protein</topology>
    </subcellularLocation>
</comment>
<dbReference type="SUPFAM" id="SSF103473">
    <property type="entry name" value="MFS general substrate transporter"/>
    <property type="match status" value="1"/>
</dbReference>
<feature type="transmembrane region" description="Helical" evidence="6">
    <location>
        <begin position="262"/>
        <end position="283"/>
    </location>
</feature>
<feature type="transmembrane region" description="Helical" evidence="6">
    <location>
        <begin position="505"/>
        <end position="526"/>
    </location>
</feature>